<dbReference type="InterPro" id="IPR047175">
    <property type="entry name" value="CotS-like"/>
</dbReference>
<gene>
    <name evidence="1" type="ORF">KCX74_00570</name>
</gene>
<accession>A0A941DSE0</accession>
<evidence type="ECO:0000313" key="1">
    <source>
        <dbReference type="EMBL" id="MBR7794532.1"/>
    </source>
</evidence>
<dbReference type="EMBL" id="JAGSOT010000001">
    <property type="protein sequence ID" value="MBR7794532.1"/>
    <property type="molecule type" value="Genomic_DNA"/>
</dbReference>
<comment type="caution">
    <text evidence="1">The sequence shown here is derived from an EMBL/GenBank/DDBJ whole genome shotgun (WGS) entry which is preliminary data.</text>
</comment>
<keyword evidence="2" id="KW-1185">Reference proteome</keyword>
<dbReference type="GO" id="GO:0042601">
    <property type="term" value="C:endospore-forming forespore"/>
    <property type="evidence" value="ECO:0007669"/>
    <property type="project" value="TreeGrafter"/>
</dbReference>
<reference evidence="1" key="1">
    <citation type="submission" date="2021-04" db="EMBL/GenBank/DDBJ databases">
        <title>Isolation and polyphasic classification of algal microorganism.</title>
        <authorList>
            <person name="Wang S."/>
        </authorList>
    </citation>
    <scope>NUCLEOTIDE SEQUENCE</scope>
    <source>
        <strain evidence="1">720a</strain>
    </source>
</reference>
<name>A0A941DSE0_9BACI</name>
<dbReference type="PANTHER" id="PTHR39179:SF2">
    <property type="entry name" value="ENDOSPORE COAT-ASSOCIATED PROTEIN YUTH"/>
    <property type="match status" value="1"/>
</dbReference>
<protein>
    <recommendedName>
        <fullName evidence="3">Spore coat protein YutH</fullName>
    </recommendedName>
</protein>
<dbReference type="AlphaFoldDB" id="A0A941DSE0"/>
<organism evidence="1 2">
    <name type="scientific">Virgibacillus salarius</name>
    <dbReference type="NCBI Taxonomy" id="447199"/>
    <lineage>
        <taxon>Bacteria</taxon>
        <taxon>Bacillati</taxon>
        <taxon>Bacillota</taxon>
        <taxon>Bacilli</taxon>
        <taxon>Bacillales</taxon>
        <taxon>Bacillaceae</taxon>
        <taxon>Virgibacillus</taxon>
    </lineage>
</organism>
<evidence type="ECO:0008006" key="3">
    <source>
        <dbReference type="Google" id="ProtNLM"/>
    </source>
</evidence>
<dbReference type="Gene3D" id="3.90.1200.10">
    <property type="match status" value="1"/>
</dbReference>
<sequence length="330" mass="39388">MPRGGIYLSYEKWLYENYNIQPEEKRWIDGKECFKSGEYVYFTISIDNNEIIYMEQAVVAYYLAEDYYTHMAIPISNNQGEWFTVFQDTQLMVVQGKLSYREITLSDGKLLAEFHQIGNAYGYEPKAISSYGQWKELWIDKVNTLENHLEQRARETPSAYYRLVMDVLPYFIGISENAIQYIRESEQEQRFYEVDQGTIAFRRYTNQLIKPIMWPMELVYDHPSRDISEFLRQHILNKDPGAISSNFLNDYQAIRPLSVFSWRLIYARLLFPIHIFDFLEWNLTSENDDALEQFKQLLQTQSEYEEKLGKFYNQVEVDCDLLQIPVVHWL</sequence>
<dbReference type="PANTHER" id="PTHR39179">
    <property type="entry name" value="SPORE COAT PROTEIN I"/>
    <property type="match status" value="1"/>
</dbReference>
<evidence type="ECO:0000313" key="2">
    <source>
        <dbReference type="Proteomes" id="UP000675284"/>
    </source>
</evidence>
<proteinExistence type="predicted"/>
<dbReference type="Proteomes" id="UP000675284">
    <property type="component" value="Unassembled WGS sequence"/>
</dbReference>